<dbReference type="PANTHER" id="PTHR43289:SF6">
    <property type="entry name" value="SERINE_THREONINE-PROTEIN KINASE NEKL-3"/>
    <property type="match status" value="1"/>
</dbReference>
<dbReference type="SMART" id="SM00220">
    <property type="entry name" value="S_TKc"/>
    <property type="match status" value="1"/>
</dbReference>
<keyword evidence="4 7" id="KW-0547">Nucleotide-binding</keyword>
<dbReference type="STRING" id="1127134.NOCYR_1785"/>
<dbReference type="Gene3D" id="1.25.40.10">
    <property type="entry name" value="Tetratricopeptide repeat domain"/>
    <property type="match status" value="1"/>
</dbReference>
<dbReference type="Proteomes" id="UP000008190">
    <property type="component" value="Chromosome"/>
</dbReference>
<proteinExistence type="predicted"/>
<keyword evidence="10" id="KW-1185">Reference proteome</keyword>
<feature type="domain" description="Protein kinase" evidence="8">
    <location>
        <begin position="10"/>
        <end position="271"/>
    </location>
</feature>
<organism evidence="9 10">
    <name type="scientific">Nocardia cyriacigeorgica (strain GUH-2)</name>
    <dbReference type="NCBI Taxonomy" id="1127134"/>
    <lineage>
        <taxon>Bacteria</taxon>
        <taxon>Bacillati</taxon>
        <taxon>Actinomycetota</taxon>
        <taxon>Actinomycetes</taxon>
        <taxon>Mycobacteriales</taxon>
        <taxon>Nocardiaceae</taxon>
        <taxon>Nocardia</taxon>
    </lineage>
</organism>
<dbReference type="AlphaFoldDB" id="H6RC35"/>
<protein>
    <recommendedName>
        <fullName evidence="1">non-specific serine/threonine protein kinase</fullName>
        <ecNumber evidence="1">2.7.11.1</ecNumber>
    </recommendedName>
</protein>
<dbReference type="OrthoDB" id="9762169at2"/>
<keyword evidence="2 9" id="KW-0723">Serine/threonine-protein kinase</keyword>
<evidence type="ECO:0000256" key="4">
    <source>
        <dbReference type="ARBA" id="ARBA00022741"/>
    </source>
</evidence>
<evidence type="ECO:0000313" key="10">
    <source>
        <dbReference type="Proteomes" id="UP000008190"/>
    </source>
</evidence>
<dbReference type="eggNOG" id="COG0515">
    <property type="taxonomic scope" value="Bacteria"/>
</dbReference>
<dbReference type="KEGG" id="ncy:NOCYR_1785"/>
<dbReference type="RefSeq" id="WP_014350036.1">
    <property type="nucleotide sequence ID" value="NC_016887.1"/>
</dbReference>
<dbReference type="EC" id="2.7.11.1" evidence="1"/>
<keyword evidence="3" id="KW-0808">Transferase</keyword>
<dbReference type="InterPro" id="IPR017441">
    <property type="entry name" value="Protein_kinase_ATP_BS"/>
</dbReference>
<keyword evidence="5 9" id="KW-0418">Kinase</keyword>
<dbReference type="InterPro" id="IPR011009">
    <property type="entry name" value="Kinase-like_dom_sf"/>
</dbReference>
<keyword evidence="6 7" id="KW-0067">ATP-binding</keyword>
<dbReference type="PROSITE" id="PS00108">
    <property type="entry name" value="PROTEIN_KINASE_ST"/>
    <property type="match status" value="1"/>
</dbReference>
<evidence type="ECO:0000256" key="3">
    <source>
        <dbReference type="ARBA" id="ARBA00022679"/>
    </source>
</evidence>
<dbReference type="SUPFAM" id="SSF56112">
    <property type="entry name" value="Protein kinase-like (PK-like)"/>
    <property type="match status" value="1"/>
</dbReference>
<evidence type="ECO:0000313" key="9">
    <source>
        <dbReference type="EMBL" id="CCF62571.1"/>
    </source>
</evidence>
<dbReference type="SUPFAM" id="SSF48452">
    <property type="entry name" value="TPR-like"/>
    <property type="match status" value="1"/>
</dbReference>
<dbReference type="EMBL" id="FO082843">
    <property type="protein sequence ID" value="CCF62571.1"/>
    <property type="molecule type" value="Genomic_DNA"/>
</dbReference>
<dbReference type="PROSITE" id="PS00107">
    <property type="entry name" value="PROTEIN_KINASE_ATP"/>
    <property type="match status" value="1"/>
</dbReference>
<dbReference type="Gene3D" id="1.10.510.10">
    <property type="entry name" value="Transferase(Phosphotransferase) domain 1"/>
    <property type="match status" value="1"/>
</dbReference>
<dbReference type="GO" id="GO:0004674">
    <property type="term" value="F:protein serine/threonine kinase activity"/>
    <property type="evidence" value="ECO:0007669"/>
    <property type="project" value="UniProtKB-KW"/>
</dbReference>
<evidence type="ECO:0000259" key="8">
    <source>
        <dbReference type="PROSITE" id="PS50011"/>
    </source>
</evidence>
<evidence type="ECO:0000256" key="1">
    <source>
        <dbReference type="ARBA" id="ARBA00012513"/>
    </source>
</evidence>
<gene>
    <name evidence="9" type="ordered locus">NOCYR_1785</name>
</gene>
<dbReference type="Pfam" id="PF00069">
    <property type="entry name" value="Pkinase"/>
    <property type="match status" value="1"/>
</dbReference>
<evidence type="ECO:0000256" key="7">
    <source>
        <dbReference type="PROSITE-ProRule" id="PRU10141"/>
    </source>
</evidence>
<evidence type="ECO:0000256" key="6">
    <source>
        <dbReference type="ARBA" id="ARBA00022840"/>
    </source>
</evidence>
<dbReference type="InterPro" id="IPR008271">
    <property type="entry name" value="Ser/Thr_kinase_AS"/>
</dbReference>
<name>H6RC35_NOCCG</name>
<reference evidence="9 10" key="1">
    <citation type="journal article" date="2012" name="J. Bacteriol.">
        <title>Genome sequence of the human- and animal-pathogenic strain Nocardia cyriacigeorgica GUH-2.</title>
        <authorList>
            <person name="Zoropogui A."/>
            <person name="Pujic P."/>
            <person name="Normand P."/>
            <person name="Barbe V."/>
            <person name="Beaman B."/>
            <person name="Beaman L."/>
            <person name="Boiron P."/>
            <person name="Colinon C."/>
            <person name="Deredjian A."/>
            <person name="Graindorge A."/>
            <person name="Mangenot S."/>
            <person name="Nazaret S."/>
            <person name="Neto M."/>
            <person name="Petit S."/>
            <person name="Roche D."/>
            <person name="Vallenet D."/>
            <person name="Rodriguez-Nava V."/>
            <person name="Richard Y."/>
            <person name="Cournoyer B."/>
            <person name="Blaha D."/>
        </authorList>
    </citation>
    <scope>NUCLEOTIDE SEQUENCE [LARGE SCALE GENOMIC DNA]</scope>
    <source>
        <strain evidence="9 10">GUH-2</strain>
    </source>
</reference>
<dbReference type="HOGENOM" id="CLU_000288_63_44_11"/>
<accession>H6RC35</accession>
<dbReference type="Gene3D" id="3.30.200.20">
    <property type="entry name" value="Phosphorylase Kinase, domain 1"/>
    <property type="match status" value="1"/>
</dbReference>
<dbReference type="GO" id="GO:0005524">
    <property type="term" value="F:ATP binding"/>
    <property type="evidence" value="ECO:0007669"/>
    <property type="project" value="UniProtKB-UniRule"/>
</dbReference>
<feature type="binding site" evidence="7">
    <location>
        <position position="39"/>
    </location>
    <ligand>
        <name>ATP</name>
        <dbReference type="ChEBI" id="CHEBI:30616"/>
    </ligand>
</feature>
<dbReference type="InterPro" id="IPR011990">
    <property type="entry name" value="TPR-like_helical_dom_sf"/>
</dbReference>
<dbReference type="CDD" id="cd14014">
    <property type="entry name" value="STKc_PknB_like"/>
    <property type="match status" value="1"/>
</dbReference>
<evidence type="ECO:0000256" key="2">
    <source>
        <dbReference type="ARBA" id="ARBA00022527"/>
    </source>
</evidence>
<sequence length="476" mass="52024">MKPQVVGDRYELIGEIGSGGMGQVYEGFDRHLKRRIAVKFTQQGLNADPDWTKRFFREAELMARLHHPGLPTIHDAGSVPDSPERPYLVMEFIEGVTFGELLARRGPLPVGVVATLGAQVAAVLAAAHRHRIYHRDLKPSNLMLCADGTVKVLDFGLAVALDADMSRYTSTGHTLGTPAFMAPEQVEGRSVVPQTDLYALGLVLHELLTGDRVMTGSTPYALWQNQVHLPSPEIQEICPDVPDDMARLIMSMLAKSPDQRPEDAATVHSVLLRHAIDLGALPEINDLRGPALMYAKAVGVTGSPAVSAPDAVRAPVVSEPDDAPEGDAVTVEFSRGDLQRAVERAGDLADDSRYDPALRQLESAVERAATLFGSRDADVVEARLRLAQLRFETENYAGAAEVYRHLVDDIGAERGPYDDQVMFCQRSLAICEVRNGDVDAAIARLRHLHSQMAVRYGEQDRRVIELAALIRSIEGP</sequence>
<dbReference type="PANTHER" id="PTHR43289">
    <property type="entry name" value="MITOGEN-ACTIVATED PROTEIN KINASE KINASE KINASE 20-RELATED"/>
    <property type="match status" value="1"/>
</dbReference>
<evidence type="ECO:0000256" key="5">
    <source>
        <dbReference type="ARBA" id="ARBA00022777"/>
    </source>
</evidence>
<dbReference type="InterPro" id="IPR000719">
    <property type="entry name" value="Prot_kinase_dom"/>
</dbReference>
<dbReference type="PROSITE" id="PS50011">
    <property type="entry name" value="PROTEIN_KINASE_DOM"/>
    <property type="match status" value="1"/>
</dbReference>